<dbReference type="InterPro" id="IPR034393">
    <property type="entry name" value="TatSF1-like"/>
</dbReference>
<evidence type="ECO:0000256" key="6">
    <source>
        <dbReference type="SAM" id="MobiDB-lite"/>
    </source>
</evidence>
<evidence type="ECO:0000256" key="4">
    <source>
        <dbReference type="ARBA" id="ARBA00022884"/>
    </source>
</evidence>
<feature type="compositionally biased region" description="Acidic residues" evidence="6">
    <location>
        <begin position="656"/>
        <end position="667"/>
    </location>
</feature>
<feature type="region of interest" description="Disordered" evidence="6">
    <location>
        <begin position="1"/>
        <end position="23"/>
    </location>
</feature>
<dbReference type="GO" id="GO:0000398">
    <property type="term" value="P:mRNA splicing, via spliceosome"/>
    <property type="evidence" value="ECO:0007669"/>
    <property type="project" value="InterPro"/>
</dbReference>
<dbReference type="EMBL" id="BSXW01000563">
    <property type="protein sequence ID" value="GMF25642.1"/>
    <property type="molecule type" value="Genomic_DNA"/>
</dbReference>
<feature type="compositionally biased region" description="Basic and acidic residues" evidence="6">
    <location>
        <begin position="193"/>
        <end position="223"/>
    </location>
</feature>
<dbReference type="InterPro" id="IPR034392">
    <property type="entry name" value="TatSF1-like_RRM1"/>
</dbReference>
<feature type="domain" description="RNA recognition motif" evidence="8">
    <location>
        <begin position="478"/>
        <end position="557"/>
    </location>
</feature>
<gene>
    <name evidence="9" type="ORF">Plil01_001059900</name>
</gene>
<dbReference type="SMART" id="SM00361">
    <property type="entry name" value="RRM_1"/>
    <property type="match status" value="1"/>
</dbReference>
<dbReference type="PANTHER" id="PTHR15608:SF0">
    <property type="entry name" value="HIV TAT-SPECIFIC FACTOR 1"/>
    <property type="match status" value="1"/>
</dbReference>
<keyword evidence="2" id="KW-0507">mRNA processing</keyword>
<dbReference type="GO" id="GO:0005686">
    <property type="term" value="C:U2 snRNP"/>
    <property type="evidence" value="ECO:0007669"/>
    <property type="project" value="TreeGrafter"/>
</dbReference>
<dbReference type="GO" id="GO:0003723">
    <property type="term" value="F:RNA binding"/>
    <property type="evidence" value="ECO:0007669"/>
    <property type="project" value="UniProtKB-KW"/>
</dbReference>
<dbReference type="InterPro" id="IPR035979">
    <property type="entry name" value="RBD_domain_sf"/>
</dbReference>
<evidence type="ECO:0000313" key="9">
    <source>
        <dbReference type="EMBL" id="GMF25642.1"/>
    </source>
</evidence>
<organism evidence="9 10">
    <name type="scientific">Phytophthora lilii</name>
    <dbReference type="NCBI Taxonomy" id="2077276"/>
    <lineage>
        <taxon>Eukaryota</taxon>
        <taxon>Sar</taxon>
        <taxon>Stramenopiles</taxon>
        <taxon>Oomycota</taxon>
        <taxon>Peronosporomycetes</taxon>
        <taxon>Peronosporales</taxon>
        <taxon>Peronosporaceae</taxon>
        <taxon>Phytophthora</taxon>
    </lineage>
</organism>
<evidence type="ECO:0000256" key="5">
    <source>
        <dbReference type="ARBA" id="ARBA00023187"/>
    </source>
</evidence>
<dbReference type="Gene3D" id="3.30.70.330">
    <property type="match status" value="2"/>
</dbReference>
<evidence type="ECO:0000256" key="2">
    <source>
        <dbReference type="ARBA" id="ARBA00022664"/>
    </source>
</evidence>
<evidence type="ECO:0000259" key="7">
    <source>
        <dbReference type="SMART" id="SM00360"/>
    </source>
</evidence>
<feature type="compositionally biased region" description="Basic and acidic residues" evidence="6">
    <location>
        <begin position="1"/>
        <end position="14"/>
    </location>
</feature>
<feature type="region of interest" description="Disordered" evidence="6">
    <location>
        <begin position="567"/>
        <end position="667"/>
    </location>
</feature>
<dbReference type="CDD" id="cd12285">
    <property type="entry name" value="RRM3_RBM39_like"/>
    <property type="match status" value="1"/>
</dbReference>
<name>A0A9W6TZF7_9STRA</name>
<feature type="domain" description="RRM" evidence="7">
    <location>
        <begin position="368"/>
        <end position="477"/>
    </location>
</feature>
<feature type="compositionally biased region" description="Basic and acidic residues" evidence="6">
    <location>
        <begin position="596"/>
        <end position="617"/>
    </location>
</feature>
<dbReference type="InterPro" id="IPR003954">
    <property type="entry name" value="RRM_euk-type"/>
</dbReference>
<dbReference type="Proteomes" id="UP001165083">
    <property type="component" value="Unassembled WGS sequence"/>
</dbReference>
<feature type="region of interest" description="Disordered" evidence="6">
    <location>
        <begin position="124"/>
        <end position="153"/>
    </location>
</feature>
<dbReference type="AlphaFoldDB" id="A0A9W6TZF7"/>
<comment type="caution">
    <text evidence="9">The sequence shown here is derived from an EMBL/GenBank/DDBJ whole genome shotgun (WGS) entry which is preliminary data.</text>
</comment>
<accession>A0A9W6TZF7</accession>
<sequence>MSNRNSEIKIKADGCDDGLSRPYTESASSRRQVCFQVNFMVIELSGYGAVNATSQSSHQPSRQQGNSRLPDELLECSHVSDNPTLSFDSLKPRSILSNHIPHIASSSVKPIDHGGTAARALAVPGRRHGAAEGARARPDPQAPTAQGDPAAAAAGVDPEALGMDRNRQRGAVRQLLPCLDGRVVLHGGGPDGPEQRGDDDRARDDAAAREALRGRRSGRHDAGLDPGAGRLETDGYVEEILKEFFNGHGARLTEALVAEDGKRYVFDAESKTYVTPEDKIEDELASIQEAMVQAKAEKEKADSSVSKDDSAKSKNADGEIDKVEDTPETTTTTEAKPEDPADADAAKKRKKKKKKKSDKWKKSKKNTWVYVNGLPLDVSVQEVHDHFAKCGVIQSDIATGEPRIKLYQNKDSGGLNVSAMGQGKRMCFRMNLTYYAAKWLTVQGDASVCYMKEASVELAVQLLDKSQIRPDEPAGLRIVVIKHIFTPAEVEDEEYEKELQEDIHNECFKIGEVSKITLFAKHVDGVVVIKFASSGSAARCVEIMDGRFFAGRKLECGFWDGTDYTHRESKNEEKERAEKFKEWLEEGSSSDSDSDEEKKNTAHDEPNCKVQDVHTGRELPPLDEDSDDSDVESNGDEDNNPVATDNEVHAGRVMPDLDDLDNEEGDK</sequence>
<proteinExistence type="inferred from homology"/>
<evidence type="ECO:0000313" key="10">
    <source>
        <dbReference type="Proteomes" id="UP001165083"/>
    </source>
</evidence>
<dbReference type="OrthoDB" id="10258585at2759"/>
<feature type="domain" description="RRM" evidence="7">
    <location>
        <begin position="478"/>
        <end position="557"/>
    </location>
</feature>
<evidence type="ECO:0000256" key="3">
    <source>
        <dbReference type="ARBA" id="ARBA00022737"/>
    </source>
</evidence>
<feature type="compositionally biased region" description="Basic and acidic residues" evidence="6">
    <location>
        <begin position="567"/>
        <end position="584"/>
    </location>
</feature>
<keyword evidence="4" id="KW-0694">RNA-binding</keyword>
<dbReference type="CDD" id="cd12281">
    <property type="entry name" value="RRM1_TatSF1_like"/>
    <property type="match status" value="1"/>
</dbReference>
<dbReference type="SMART" id="SM00360">
    <property type="entry name" value="RRM"/>
    <property type="match status" value="2"/>
</dbReference>
<keyword evidence="10" id="KW-1185">Reference proteome</keyword>
<keyword evidence="3" id="KW-0677">Repeat</keyword>
<comment type="similarity">
    <text evidence="1">Belongs to the HTATSF1 family.</text>
</comment>
<feature type="compositionally biased region" description="Basic and acidic residues" evidence="6">
    <location>
        <begin position="295"/>
        <end position="325"/>
    </location>
</feature>
<dbReference type="SUPFAM" id="SSF54928">
    <property type="entry name" value="RNA-binding domain, RBD"/>
    <property type="match status" value="2"/>
</dbReference>
<keyword evidence="5" id="KW-0508">mRNA splicing</keyword>
<reference evidence="9" key="1">
    <citation type="submission" date="2023-04" db="EMBL/GenBank/DDBJ databases">
        <title>Phytophthora lilii NBRC 32176.</title>
        <authorList>
            <person name="Ichikawa N."/>
            <person name="Sato H."/>
            <person name="Tonouchi N."/>
        </authorList>
    </citation>
    <scope>NUCLEOTIDE SEQUENCE</scope>
    <source>
        <strain evidence="9">NBRC 32176</strain>
    </source>
</reference>
<protein>
    <submittedName>
        <fullName evidence="9">Unnamed protein product</fullName>
    </submittedName>
</protein>
<evidence type="ECO:0000259" key="8">
    <source>
        <dbReference type="SMART" id="SM00361"/>
    </source>
</evidence>
<feature type="compositionally biased region" description="Basic residues" evidence="6">
    <location>
        <begin position="347"/>
        <end position="360"/>
    </location>
</feature>
<dbReference type="GO" id="GO:0005684">
    <property type="term" value="C:U2-type spliceosomal complex"/>
    <property type="evidence" value="ECO:0007669"/>
    <property type="project" value="TreeGrafter"/>
</dbReference>
<feature type="compositionally biased region" description="Acidic residues" evidence="6">
    <location>
        <begin position="621"/>
        <end position="639"/>
    </location>
</feature>
<feature type="region of interest" description="Disordered" evidence="6">
    <location>
        <begin position="295"/>
        <end position="360"/>
    </location>
</feature>
<dbReference type="PANTHER" id="PTHR15608">
    <property type="entry name" value="SPLICING FACTOR U2AF-ASSOCIATED PROTEIN 2"/>
    <property type="match status" value="1"/>
</dbReference>
<dbReference type="InterPro" id="IPR000504">
    <property type="entry name" value="RRM_dom"/>
</dbReference>
<dbReference type="InterPro" id="IPR012677">
    <property type="entry name" value="Nucleotide-bd_a/b_plait_sf"/>
</dbReference>
<evidence type="ECO:0000256" key="1">
    <source>
        <dbReference type="ARBA" id="ARBA00007747"/>
    </source>
</evidence>
<feature type="compositionally biased region" description="Low complexity" evidence="6">
    <location>
        <begin position="142"/>
        <end position="153"/>
    </location>
</feature>
<feature type="region of interest" description="Disordered" evidence="6">
    <location>
        <begin position="183"/>
        <end position="227"/>
    </location>
</feature>
<dbReference type="FunFam" id="3.30.70.330:FF:000105">
    <property type="entry name" value="HIV Tat-specific factor 1 homolog"/>
    <property type="match status" value="1"/>
</dbReference>